<evidence type="ECO:0000256" key="2">
    <source>
        <dbReference type="ARBA" id="ARBA00023015"/>
    </source>
</evidence>
<dbReference type="SMART" id="SM00345">
    <property type="entry name" value="HTH_GNTR"/>
    <property type="match status" value="1"/>
</dbReference>
<dbReference type="PROSITE" id="PS50949">
    <property type="entry name" value="HTH_GNTR"/>
    <property type="match status" value="1"/>
</dbReference>
<evidence type="ECO:0000313" key="6">
    <source>
        <dbReference type="EMBL" id="WAH42950.1"/>
    </source>
</evidence>
<dbReference type="PANTHER" id="PTHR30146:SF95">
    <property type="entry name" value="RIBOSE OPERON REPRESSOR"/>
    <property type="match status" value="1"/>
</dbReference>
<dbReference type="PRINTS" id="PR00035">
    <property type="entry name" value="HTHGNTR"/>
</dbReference>
<evidence type="ECO:0000256" key="1">
    <source>
        <dbReference type="ARBA" id="ARBA00022491"/>
    </source>
</evidence>
<dbReference type="Gene3D" id="1.10.10.10">
    <property type="entry name" value="Winged helix-like DNA-binding domain superfamily/Winged helix DNA-binding domain"/>
    <property type="match status" value="1"/>
</dbReference>
<sequence length="378" mass="41401">MRSGPPLRDEIYESIRSRILSSEFSAGKQLPTEKELSKSLHVSRITVHRALQRLAQEGVILRYPGKGSFVSDEAIDILNRHSGHSVTTKDQPMLIGFTLPFVSEDFGLGVLASALERAEQLNASVIVSFTHQSQSAEEQSIRRAVHSGVQGLLVNPVNGEYYSEEILRLHLDGFPLVLVDKRLGKIPVPSVTTDNKSSAYDLTTYLIDLGHRHIGFISPDITATATLEDRFTGYMAALDHHKIPYQHALTLSSLPTGGVYSEMDGPEAYDAIRTYLTENREVSALVTTEYGYAVIVLEVCKKLGLSVPNDISLACFDSPKRVFHQTLTHIKQDQTGIGACAVDMLLRLMAGSELCGEASVQLPGTLVVGESTAPLREK</sequence>
<accession>A0ABY6ZLW2</accession>
<dbReference type="InterPro" id="IPR028082">
    <property type="entry name" value="Peripla_BP_I"/>
</dbReference>
<dbReference type="Pfam" id="PF13377">
    <property type="entry name" value="Peripla_BP_3"/>
    <property type="match status" value="1"/>
</dbReference>
<dbReference type="InterPro" id="IPR046335">
    <property type="entry name" value="LacI/GalR-like_sensor"/>
</dbReference>
<evidence type="ECO:0000313" key="7">
    <source>
        <dbReference type="Proteomes" id="UP001164761"/>
    </source>
</evidence>
<dbReference type="InterPro" id="IPR036390">
    <property type="entry name" value="WH_DNA-bd_sf"/>
</dbReference>
<dbReference type="SUPFAM" id="SSF46785">
    <property type="entry name" value="Winged helix' DNA-binding domain"/>
    <property type="match status" value="1"/>
</dbReference>
<dbReference type="InterPro" id="IPR000524">
    <property type="entry name" value="Tscrpt_reg_HTH_GntR"/>
</dbReference>
<dbReference type="InterPro" id="IPR036388">
    <property type="entry name" value="WH-like_DNA-bd_sf"/>
</dbReference>
<evidence type="ECO:0000259" key="5">
    <source>
        <dbReference type="PROSITE" id="PS50949"/>
    </source>
</evidence>
<evidence type="ECO:0000256" key="4">
    <source>
        <dbReference type="ARBA" id="ARBA00023163"/>
    </source>
</evidence>
<keyword evidence="7" id="KW-1185">Reference proteome</keyword>
<dbReference type="CDD" id="cd07377">
    <property type="entry name" value="WHTH_GntR"/>
    <property type="match status" value="1"/>
</dbReference>
<dbReference type="SUPFAM" id="SSF53822">
    <property type="entry name" value="Periplasmic binding protein-like I"/>
    <property type="match status" value="1"/>
</dbReference>
<gene>
    <name evidence="6" type="ORF">NZD89_05895</name>
</gene>
<dbReference type="Proteomes" id="UP001164761">
    <property type="component" value="Chromosome"/>
</dbReference>
<feature type="domain" description="HTH gntR-type" evidence="5">
    <location>
        <begin position="5"/>
        <end position="73"/>
    </location>
</feature>
<keyword evidence="1" id="KW-0678">Repressor</keyword>
<dbReference type="RefSeq" id="WP_268006828.1">
    <property type="nucleotide sequence ID" value="NZ_BSUT01000001.1"/>
</dbReference>
<dbReference type="PANTHER" id="PTHR30146">
    <property type="entry name" value="LACI-RELATED TRANSCRIPTIONAL REPRESSOR"/>
    <property type="match status" value="1"/>
</dbReference>
<dbReference type="EMBL" id="CP104067">
    <property type="protein sequence ID" value="WAH42950.1"/>
    <property type="molecule type" value="Genomic_DNA"/>
</dbReference>
<organism evidence="6 7">
    <name type="scientific">Alicyclobacillus fastidiosus</name>
    <dbReference type="NCBI Taxonomy" id="392011"/>
    <lineage>
        <taxon>Bacteria</taxon>
        <taxon>Bacillati</taxon>
        <taxon>Bacillota</taxon>
        <taxon>Bacilli</taxon>
        <taxon>Bacillales</taxon>
        <taxon>Alicyclobacillaceae</taxon>
        <taxon>Alicyclobacillus</taxon>
    </lineage>
</organism>
<dbReference type="Pfam" id="PF00392">
    <property type="entry name" value="GntR"/>
    <property type="match status" value="1"/>
</dbReference>
<reference evidence="6" key="1">
    <citation type="submission" date="2022-08" db="EMBL/GenBank/DDBJ databases">
        <title>Alicyclobacillus fastidiosus DSM 17978, complete genome.</title>
        <authorList>
            <person name="Wang Q."/>
            <person name="Cai R."/>
            <person name="Wang Z."/>
        </authorList>
    </citation>
    <scope>NUCLEOTIDE SEQUENCE</scope>
    <source>
        <strain evidence="6">DSM 17978</strain>
    </source>
</reference>
<keyword evidence="2" id="KW-0805">Transcription regulation</keyword>
<protein>
    <submittedName>
        <fullName evidence="6">GntR family transcriptional regulator</fullName>
    </submittedName>
</protein>
<keyword evidence="4" id="KW-0804">Transcription</keyword>
<name>A0ABY6ZLW2_9BACL</name>
<dbReference type="Gene3D" id="3.40.50.2300">
    <property type="match status" value="2"/>
</dbReference>
<proteinExistence type="predicted"/>
<dbReference type="CDD" id="cd06267">
    <property type="entry name" value="PBP1_LacI_sugar_binding-like"/>
    <property type="match status" value="1"/>
</dbReference>
<keyword evidence="3" id="KW-0238">DNA-binding</keyword>
<evidence type="ECO:0000256" key="3">
    <source>
        <dbReference type="ARBA" id="ARBA00023125"/>
    </source>
</evidence>